<reference evidence="3 4" key="1">
    <citation type="submission" date="2024-09" db="EMBL/GenBank/DDBJ databases">
        <title>Chromosome-scale assembly of Riccia sorocarpa.</title>
        <authorList>
            <person name="Paukszto L."/>
        </authorList>
    </citation>
    <scope>NUCLEOTIDE SEQUENCE [LARGE SCALE GENOMIC DNA]</scope>
    <source>
        <strain evidence="3">LP-2024</strain>
        <tissue evidence="3">Aerial parts of the thallus</tissue>
    </source>
</reference>
<organism evidence="3 4">
    <name type="scientific">Riccia sorocarpa</name>
    <dbReference type="NCBI Taxonomy" id="122646"/>
    <lineage>
        <taxon>Eukaryota</taxon>
        <taxon>Viridiplantae</taxon>
        <taxon>Streptophyta</taxon>
        <taxon>Embryophyta</taxon>
        <taxon>Marchantiophyta</taxon>
        <taxon>Marchantiopsida</taxon>
        <taxon>Marchantiidae</taxon>
        <taxon>Marchantiales</taxon>
        <taxon>Ricciaceae</taxon>
        <taxon>Riccia</taxon>
    </lineage>
</organism>
<keyword evidence="4" id="KW-1185">Reference proteome</keyword>
<gene>
    <name evidence="3" type="ORF">R1sor_014346</name>
</gene>
<dbReference type="AlphaFoldDB" id="A0ABD3H956"/>
<keyword evidence="2" id="KW-0472">Membrane</keyword>
<dbReference type="PANTHER" id="PTHR35474">
    <property type="entry name" value="ATP PHOSPHORIBOSYLTRANSFERASE REGULATORY SUBUNIT"/>
    <property type="match status" value="1"/>
</dbReference>
<feature type="transmembrane region" description="Helical" evidence="2">
    <location>
        <begin position="175"/>
        <end position="196"/>
    </location>
</feature>
<evidence type="ECO:0000256" key="1">
    <source>
        <dbReference type="SAM" id="MobiDB-lite"/>
    </source>
</evidence>
<evidence type="ECO:0000256" key="2">
    <source>
        <dbReference type="SAM" id="Phobius"/>
    </source>
</evidence>
<dbReference type="PANTHER" id="PTHR35474:SF1">
    <property type="entry name" value="ATP PHOSPHORIBOSYLTRANSFERASE REGULATORY SUBUNIT"/>
    <property type="match status" value="1"/>
</dbReference>
<feature type="compositionally biased region" description="Low complexity" evidence="1">
    <location>
        <begin position="77"/>
        <end position="90"/>
    </location>
</feature>
<protein>
    <submittedName>
        <fullName evidence="3">Uncharacterized protein</fullName>
    </submittedName>
</protein>
<keyword evidence="2" id="KW-1133">Transmembrane helix</keyword>
<dbReference type="EMBL" id="JBJQOH010000004">
    <property type="protein sequence ID" value="KAL3688037.1"/>
    <property type="molecule type" value="Genomic_DNA"/>
</dbReference>
<dbReference type="InterPro" id="IPR039324">
    <property type="entry name" value="SHW1"/>
</dbReference>
<sequence>MEVIASAISLRAWHACGCIRNEAGVAPKTANCSQLQPHKILGFRYGRIERKRWSFASAAGPSKTLFNTKRKFEPVASNESRSESSNSGSNVDEDEGEEDEGYEEEAQGVFEENVEVLLRTVMDLFLNYSNRAIRAIREILPPAISTQLIAFGVRGFLFVSLLWVTRALLEVCCSLATYVFGGLFLVRLAWSIIVSAQAGSNSTLSPRGT</sequence>
<evidence type="ECO:0000313" key="3">
    <source>
        <dbReference type="EMBL" id="KAL3688037.1"/>
    </source>
</evidence>
<feature type="region of interest" description="Disordered" evidence="1">
    <location>
        <begin position="73"/>
        <end position="104"/>
    </location>
</feature>
<proteinExistence type="predicted"/>
<name>A0ABD3H956_9MARC</name>
<keyword evidence="2" id="KW-0812">Transmembrane</keyword>
<dbReference type="Proteomes" id="UP001633002">
    <property type="component" value="Unassembled WGS sequence"/>
</dbReference>
<evidence type="ECO:0000313" key="4">
    <source>
        <dbReference type="Proteomes" id="UP001633002"/>
    </source>
</evidence>
<feature type="compositionally biased region" description="Acidic residues" evidence="1">
    <location>
        <begin position="91"/>
        <end position="104"/>
    </location>
</feature>
<comment type="caution">
    <text evidence="3">The sequence shown here is derived from an EMBL/GenBank/DDBJ whole genome shotgun (WGS) entry which is preliminary data.</text>
</comment>
<feature type="transmembrane region" description="Helical" evidence="2">
    <location>
        <begin position="139"/>
        <end position="163"/>
    </location>
</feature>
<accession>A0ABD3H956</accession>